<evidence type="ECO:0000313" key="7">
    <source>
        <dbReference type="Proteomes" id="UP000260351"/>
    </source>
</evidence>
<evidence type="ECO:0000259" key="4">
    <source>
        <dbReference type="Pfam" id="PF25973"/>
    </source>
</evidence>
<evidence type="ECO:0000313" key="6">
    <source>
        <dbReference type="EMBL" id="RFF30162.1"/>
    </source>
</evidence>
<evidence type="ECO:0000259" key="5">
    <source>
        <dbReference type="Pfam" id="PF25989"/>
    </source>
</evidence>
<dbReference type="OrthoDB" id="5730196at2"/>
<dbReference type="GO" id="GO:0015562">
    <property type="term" value="F:efflux transmembrane transporter activity"/>
    <property type="evidence" value="ECO:0007669"/>
    <property type="project" value="TreeGrafter"/>
</dbReference>
<keyword evidence="2" id="KW-0175">Coiled coil</keyword>
<dbReference type="PANTHER" id="PTHR30469:SF15">
    <property type="entry name" value="HLYD FAMILY OF SECRETION PROTEINS"/>
    <property type="match status" value="1"/>
</dbReference>
<dbReference type="Pfam" id="PF25973">
    <property type="entry name" value="BSH_CzcB"/>
    <property type="match status" value="1"/>
</dbReference>
<dbReference type="GO" id="GO:1990281">
    <property type="term" value="C:efflux pump complex"/>
    <property type="evidence" value="ECO:0007669"/>
    <property type="project" value="TreeGrafter"/>
</dbReference>
<dbReference type="Proteomes" id="UP000260351">
    <property type="component" value="Unassembled WGS sequence"/>
</dbReference>
<comment type="caution">
    <text evidence="6">The sequence shown here is derived from an EMBL/GenBank/DDBJ whole genome shotgun (WGS) entry which is preliminary data.</text>
</comment>
<evidence type="ECO:0000256" key="2">
    <source>
        <dbReference type="SAM" id="Coils"/>
    </source>
</evidence>
<dbReference type="Pfam" id="PF25989">
    <property type="entry name" value="YknX_C"/>
    <property type="match status" value="1"/>
</dbReference>
<gene>
    <name evidence="6" type="ORF">DZC52_08775</name>
</gene>
<dbReference type="Gene3D" id="2.40.30.170">
    <property type="match status" value="1"/>
</dbReference>
<feature type="chain" id="PRO_5017761397" evidence="3">
    <location>
        <begin position="30"/>
        <end position="353"/>
    </location>
</feature>
<dbReference type="InterPro" id="IPR058647">
    <property type="entry name" value="BSH_CzcB-like"/>
</dbReference>
<name>A0A3E1K7Z8_9GAMM</name>
<dbReference type="InterPro" id="IPR058637">
    <property type="entry name" value="YknX-like_C"/>
</dbReference>
<proteinExistence type="inferred from homology"/>
<dbReference type="EMBL" id="QUZK01000037">
    <property type="protein sequence ID" value="RFF30162.1"/>
    <property type="molecule type" value="Genomic_DNA"/>
</dbReference>
<dbReference type="NCBIfam" id="TIGR01730">
    <property type="entry name" value="RND_mfp"/>
    <property type="match status" value="1"/>
</dbReference>
<dbReference type="Gene3D" id="2.40.420.20">
    <property type="match status" value="1"/>
</dbReference>
<feature type="domain" description="CzcB-like barrel-sandwich hybrid" evidence="4">
    <location>
        <begin position="64"/>
        <end position="202"/>
    </location>
</feature>
<dbReference type="InterPro" id="IPR006143">
    <property type="entry name" value="RND_pump_MFP"/>
</dbReference>
<protein>
    <submittedName>
        <fullName evidence="6">Efflux RND transporter periplasmic adaptor subunit</fullName>
    </submittedName>
</protein>
<accession>A0A3E1K7Z8</accession>
<comment type="similarity">
    <text evidence="1">Belongs to the membrane fusion protein (MFP) (TC 8.A.1) family.</text>
</comment>
<dbReference type="Gene3D" id="1.10.287.470">
    <property type="entry name" value="Helix hairpin bin"/>
    <property type="match status" value="1"/>
</dbReference>
<dbReference type="AlphaFoldDB" id="A0A3E1K7Z8"/>
<feature type="domain" description="YknX-like C-terminal permuted SH3-like" evidence="5">
    <location>
        <begin position="281"/>
        <end position="350"/>
    </location>
</feature>
<keyword evidence="3" id="KW-0732">Signal</keyword>
<feature type="signal peptide" evidence="3">
    <location>
        <begin position="1"/>
        <end position="29"/>
    </location>
</feature>
<evidence type="ECO:0000256" key="3">
    <source>
        <dbReference type="SAM" id="SignalP"/>
    </source>
</evidence>
<dbReference type="Gene3D" id="2.40.50.100">
    <property type="match status" value="1"/>
</dbReference>
<feature type="coiled-coil region" evidence="2">
    <location>
        <begin position="101"/>
        <end position="173"/>
    </location>
</feature>
<sequence length="353" mass="38279">MRNGMTKGMAMNRTILALAAFVLAVPAWAQFGGAPTVEVAAAEQREMAPTMQVAGTVLSRSDASLSAEVEGRLVEVADVGSRVAEGDVVARIEDTTLQLRVAELEAEIARGEARLEFLDAELDRVQRLAETNLAAASQIDQTRSERDMAQSDLAVARARLAQLQDQIERTRVRAPFPGVVVERVARAGERVGIGARILRLVDPDRLEVVARAPLRYYRFVQPGDELTLNAEGEVFDAPLRTVVSVGNEDLHVFELRLDIERPLPVGQTARVTIPTAELREVLAVPRDALVLRGSGTAVFVIEEDGTARRATVSTGIGQGDWIEVAGPVQAGDRIVVRGNERLRDGQEVEIRGT</sequence>
<reference evidence="6 7" key="1">
    <citation type="submission" date="2018-08" db="EMBL/GenBank/DDBJ databases">
        <title>Wenzhouxiangella salilacus sp. nov., a novel bacterium isolated from a saline lake in Xinjiang Province, China.</title>
        <authorList>
            <person name="Han S."/>
        </authorList>
    </citation>
    <scope>NUCLEOTIDE SEQUENCE [LARGE SCALE GENOMIC DNA]</scope>
    <source>
        <strain evidence="6 7">XDB06</strain>
    </source>
</reference>
<keyword evidence="7" id="KW-1185">Reference proteome</keyword>
<evidence type="ECO:0000256" key="1">
    <source>
        <dbReference type="ARBA" id="ARBA00009477"/>
    </source>
</evidence>
<dbReference type="SUPFAM" id="SSF111369">
    <property type="entry name" value="HlyD-like secretion proteins"/>
    <property type="match status" value="1"/>
</dbReference>
<organism evidence="6 7">
    <name type="scientific">Wenzhouxiangella sediminis</name>
    <dbReference type="NCBI Taxonomy" id="1792836"/>
    <lineage>
        <taxon>Bacteria</taxon>
        <taxon>Pseudomonadati</taxon>
        <taxon>Pseudomonadota</taxon>
        <taxon>Gammaproteobacteria</taxon>
        <taxon>Chromatiales</taxon>
        <taxon>Wenzhouxiangellaceae</taxon>
        <taxon>Wenzhouxiangella</taxon>
    </lineage>
</organism>
<dbReference type="PANTHER" id="PTHR30469">
    <property type="entry name" value="MULTIDRUG RESISTANCE PROTEIN MDTA"/>
    <property type="match status" value="1"/>
</dbReference>